<dbReference type="InterPro" id="IPR029021">
    <property type="entry name" value="Prot-tyrosine_phosphatase-like"/>
</dbReference>
<dbReference type="SMART" id="SM00195">
    <property type="entry name" value="DSPc"/>
    <property type="match status" value="1"/>
</dbReference>
<dbReference type="CDD" id="cd14498">
    <property type="entry name" value="DSP"/>
    <property type="match status" value="1"/>
</dbReference>
<feature type="region of interest" description="Disordered" evidence="5">
    <location>
        <begin position="1"/>
        <end position="20"/>
    </location>
</feature>
<protein>
    <recommendedName>
        <fullName evidence="2">protein-tyrosine-phosphatase</fullName>
        <ecNumber evidence="2">3.1.3.48</ecNumber>
    </recommendedName>
</protein>
<dbReference type="PROSITE" id="PS00383">
    <property type="entry name" value="TYR_PHOSPHATASE_1"/>
    <property type="match status" value="1"/>
</dbReference>
<evidence type="ECO:0000256" key="4">
    <source>
        <dbReference type="ARBA" id="ARBA00022912"/>
    </source>
</evidence>
<feature type="domain" description="Tyrosine specific protein phosphatases" evidence="7">
    <location>
        <begin position="106"/>
        <end position="163"/>
    </location>
</feature>
<dbReference type="InterPro" id="IPR000340">
    <property type="entry name" value="Dual-sp_phosphatase_cat-dom"/>
</dbReference>
<dbReference type="EC" id="3.1.3.48" evidence="2"/>
<dbReference type="EMBL" id="BEYU01000006">
    <property type="protein sequence ID" value="GBG24444.1"/>
    <property type="molecule type" value="Genomic_DNA"/>
</dbReference>
<feature type="domain" description="Tyrosine-protein phosphatase" evidence="6">
    <location>
        <begin position="44"/>
        <end position="185"/>
    </location>
</feature>
<dbReference type="FunCoup" id="A0A2R5G9V3">
    <property type="interactions" value="8"/>
</dbReference>
<dbReference type="PRINTS" id="PR01908">
    <property type="entry name" value="ADSPHPHTASE"/>
</dbReference>
<reference evidence="8 9" key="1">
    <citation type="submission" date="2017-12" db="EMBL/GenBank/DDBJ databases">
        <title>Sequencing, de novo assembly and annotation of complete genome of a new Thraustochytrid species, strain FCC1311.</title>
        <authorList>
            <person name="Sedici K."/>
            <person name="Godart F."/>
            <person name="Aiese Cigliano R."/>
            <person name="Sanseverino W."/>
            <person name="Barakat M."/>
            <person name="Ortet P."/>
            <person name="Marechal E."/>
            <person name="Cagnac O."/>
            <person name="Amato A."/>
        </authorList>
    </citation>
    <scope>NUCLEOTIDE SEQUENCE [LARGE SCALE GENOMIC DNA]</scope>
</reference>
<dbReference type="GO" id="GO:0043409">
    <property type="term" value="P:negative regulation of MAPK cascade"/>
    <property type="evidence" value="ECO:0007669"/>
    <property type="project" value="TreeGrafter"/>
</dbReference>
<dbReference type="Proteomes" id="UP000241890">
    <property type="component" value="Unassembled WGS sequence"/>
</dbReference>
<dbReference type="AlphaFoldDB" id="A0A2R5G9V3"/>
<proteinExistence type="inferred from homology"/>
<keyword evidence="4" id="KW-0904">Protein phosphatase</keyword>
<dbReference type="InterPro" id="IPR016130">
    <property type="entry name" value="Tyr_Pase_AS"/>
</dbReference>
<dbReference type="Gene3D" id="3.90.190.10">
    <property type="entry name" value="Protein tyrosine phosphatase superfamily"/>
    <property type="match status" value="1"/>
</dbReference>
<evidence type="ECO:0000259" key="7">
    <source>
        <dbReference type="PROSITE" id="PS50056"/>
    </source>
</evidence>
<comment type="caution">
    <text evidence="8">The sequence shown here is derived from an EMBL/GenBank/DDBJ whole genome shotgun (WGS) entry which is preliminary data.</text>
</comment>
<evidence type="ECO:0000256" key="1">
    <source>
        <dbReference type="ARBA" id="ARBA00008601"/>
    </source>
</evidence>
<name>A0A2R5G9V3_9STRA</name>
<evidence type="ECO:0000256" key="5">
    <source>
        <dbReference type="SAM" id="MobiDB-lite"/>
    </source>
</evidence>
<dbReference type="PANTHER" id="PTHR10159:SF519">
    <property type="entry name" value="DUAL SPECIFICITY PROTEIN PHOSPHATASE MPK3"/>
    <property type="match status" value="1"/>
</dbReference>
<sequence>MQGRNRLDSTPGTPGAVSADSAATALRKGRPQLSRLDSLSVHMDISEIMEYLYLGAKTVSQDGDALADMGIRHIVNCTVEEPNHFEARGVKYLRVAVEDSPDADIANFLEPAHLFIESARKEDAKVLVHCTMGMSRSSTIVLAHLMYDGMRLKDAMTLAKAKRSMVSPNSTFMAQLLELETKLFGSQSIDLGLYKKSRFDEVTSFAC</sequence>
<evidence type="ECO:0000313" key="9">
    <source>
        <dbReference type="Proteomes" id="UP000241890"/>
    </source>
</evidence>
<dbReference type="GO" id="GO:0005737">
    <property type="term" value="C:cytoplasm"/>
    <property type="evidence" value="ECO:0007669"/>
    <property type="project" value="TreeGrafter"/>
</dbReference>
<evidence type="ECO:0000256" key="3">
    <source>
        <dbReference type="ARBA" id="ARBA00022801"/>
    </source>
</evidence>
<keyword evidence="9" id="KW-1185">Reference proteome</keyword>
<organism evidence="8 9">
    <name type="scientific">Hondaea fermentalgiana</name>
    <dbReference type="NCBI Taxonomy" id="2315210"/>
    <lineage>
        <taxon>Eukaryota</taxon>
        <taxon>Sar</taxon>
        <taxon>Stramenopiles</taxon>
        <taxon>Bigyra</taxon>
        <taxon>Labyrinthulomycetes</taxon>
        <taxon>Thraustochytrida</taxon>
        <taxon>Thraustochytriidae</taxon>
        <taxon>Hondaea</taxon>
    </lineage>
</organism>
<dbReference type="InParanoid" id="A0A2R5G9V3"/>
<dbReference type="InterPro" id="IPR020422">
    <property type="entry name" value="TYR_PHOSPHATASE_DUAL_dom"/>
</dbReference>
<evidence type="ECO:0000256" key="2">
    <source>
        <dbReference type="ARBA" id="ARBA00013064"/>
    </source>
</evidence>
<keyword evidence="3" id="KW-0378">Hydrolase</keyword>
<gene>
    <name evidence="8" type="ORF">FCC1311_006622</name>
</gene>
<dbReference type="Pfam" id="PF00782">
    <property type="entry name" value="DSPc"/>
    <property type="match status" value="1"/>
</dbReference>
<evidence type="ECO:0000259" key="6">
    <source>
        <dbReference type="PROSITE" id="PS50054"/>
    </source>
</evidence>
<dbReference type="OrthoDB" id="10252009at2759"/>
<dbReference type="InterPro" id="IPR000387">
    <property type="entry name" value="Tyr_Pase_dom"/>
</dbReference>
<dbReference type="SUPFAM" id="SSF52799">
    <property type="entry name" value="(Phosphotyrosine protein) phosphatases II"/>
    <property type="match status" value="1"/>
</dbReference>
<evidence type="ECO:0000313" key="8">
    <source>
        <dbReference type="EMBL" id="GBG24444.1"/>
    </source>
</evidence>
<accession>A0A2R5G9V3</accession>
<dbReference type="PANTHER" id="PTHR10159">
    <property type="entry name" value="DUAL SPECIFICITY PROTEIN PHOSPHATASE"/>
    <property type="match status" value="1"/>
</dbReference>
<dbReference type="PROSITE" id="PS50054">
    <property type="entry name" value="TYR_PHOSPHATASE_DUAL"/>
    <property type="match status" value="1"/>
</dbReference>
<comment type="similarity">
    <text evidence="1">Belongs to the protein-tyrosine phosphatase family. Non-receptor class dual specificity subfamily.</text>
</comment>
<dbReference type="PROSITE" id="PS50056">
    <property type="entry name" value="TYR_PHOSPHATASE_2"/>
    <property type="match status" value="1"/>
</dbReference>
<dbReference type="GO" id="GO:0004725">
    <property type="term" value="F:protein tyrosine phosphatase activity"/>
    <property type="evidence" value="ECO:0007669"/>
    <property type="project" value="UniProtKB-EC"/>
</dbReference>